<dbReference type="InterPro" id="IPR017019">
    <property type="entry name" value="DNA_replication_prd_bac"/>
</dbReference>
<comment type="similarity">
    <text evidence="1">Belongs to the DnaB/DnaD family.</text>
</comment>
<sequence>MNRFELVNNNDDIGVTIVENMFINHFMPMARGDYVKVYLYGLKCTQNSIEDMPSNRKIANTLGMSEADVVKAFRYWHEKQVITFMHTDKRNYVIQYKNISTMIFTPEKFKKNGSYSETIEYNAKKQNLFEDLSQEFEAPMDEGGLGRPISHQEMEMFSDWMEEYSFSAETVKLIVNTCLVKRKIKQRKYWNAIAMDFHSKGIKTFDEAAMEFNKSDKRYQEYQQIFKYLGLNTRGSFITKPEEALVDKWLDEYKLSMEQILKACDETISTNRPSFKYVDKIIYNMYINTDKDTKPKQDKYTKIQNNTKKETIQSDLDYEYYSEEDIERMMSGE</sequence>
<dbReference type="NCBIfam" id="TIGR01446">
    <property type="entry name" value="DnaD_dom"/>
    <property type="match status" value="2"/>
</dbReference>
<dbReference type="AlphaFoldDB" id="A0A3E3E1Q4"/>
<proteinExistence type="inferred from homology"/>
<dbReference type="InterPro" id="IPR006343">
    <property type="entry name" value="DnaB/C_C"/>
</dbReference>
<accession>A0A3E3E1Q4</accession>
<dbReference type="InterPro" id="IPR034829">
    <property type="entry name" value="DnaD-like_sf"/>
</dbReference>
<dbReference type="GeneID" id="98000112"/>
<evidence type="ECO:0000256" key="1">
    <source>
        <dbReference type="ARBA" id="ARBA00093462"/>
    </source>
</evidence>
<name>A0A3E3E1Q4_9FIRM</name>
<comment type="caution">
    <text evidence="3">The sequence shown here is derived from an EMBL/GenBank/DDBJ whole genome shotgun (WGS) entry which is preliminary data.</text>
</comment>
<dbReference type="Proteomes" id="UP000261212">
    <property type="component" value="Unassembled WGS sequence"/>
</dbReference>
<protein>
    <submittedName>
        <fullName evidence="3">DnaD domain protein</fullName>
    </submittedName>
</protein>
<dbReference type="RefSeq" id="WP_007049753.1">
    <property type="nucleotide sequence ID" value="NZ_CABKNJ010000002.1"/>
</dbReference>
<dbReference type="Pfam" id="PF07261">
    <property type="entry name" value="DnaB_2"/>
    <property type="match status" value="2"/>
</dbReference>
<feature type="domain" description="DnaB/C C-terminal" evidence="2">
    <location>
        <begin position="145"/>
        <end position="209"/>
    </location>
</feature>
<dbReference type="PANTHER" id="PTHR37293:SF5">
    <property type="entry name" value="DNA REPLICATION PROTEIN"/>
    <property type="match status" value="1"/>
</dbReference>
<organism evidence="3 4">
    <name type="scientific">Anaerofustis stercorihominis</name>
    <dbReference type="NCBI Taxonomy" id="214853"/>
    <lineage>
        <taxon>Bacteria</taxon>
        <taxon>Bacillati</taxon>
        <taxon>Bacillota</taxon>
        <taxon>Clostridia</taxon>
        <taxon>Eubacteriales</taxon>
        <taxon>Eubacteriaceae</taxon>
        <taxon>Anaerofustis</taxon>
    </lineage>
</organism>
<dbReference type="PANTHER" id="PTHR37293">
    <property type="entry name" value="PHAGE REPLICATION PROTEIN-RELATED"/>
    <property type="match status" value="1"/>
</dbReference>
<dbReference type="InterPro" id="IPR053162">
    <property type="entry name" value="DnaD"/>
</dbReference>
<feature type="domain" description="DnaB/C C-terminal" evidence="2">
    <location>
        <begin position="234"/>
        <end position="286"/>
    </location>
</feature>
<evidence type="ECO:0000313" key="3">
    <source>
        <dbReference type="EMBL" id="RGD75467.1"/>
    </source>
</evidence>
<gene>
    <name evidence="3" type="ORF">DW687_03845</name>
</gene>
<reference evidence="3 4" key="1">
    <citation type="submission" date="2018-08" db="EMBL/GenBank/DDBJ databases">
        <title>A genome reference for cultivated species of the human gut microbiota.</title>
        <authorList>
            <person name="Zou Y."/>
            <person name="Xue W."/>
            <person name="Luo G."/>
        </authorList>
    </citation>
    <scope>NUCLEOTIDE SEQUENCE [LARGE SCALE GENOMIC DNA]</scope>
    <source>
        <strain evidence="3 4">AM25-6</strain>
    </source>
</reference>
<dbReference type="PIRSF" id="PIRSF033722">
    <property type="entry name" value="DnaD_CA_C3587_prd"/>
    <property type="match status" value="1"/>
</dbReference>
<evidence type="ECO:0000313" key="4">
    <source>
        <dbReference type="Proteomes" id="UP000261212"/>
    </source>
</evidence>
<evidence type="ECO:0000259" key="2">
    <source>
        <dbReference type="Pfam" id="PF07261"/>
    </source>
</evidence>
<dbReference type="EMBL" id="QUSM01000002">
    <property type="protein sequence ID" value="RGD75467.1"/>
    <property type="molecule type" value="Genomic_DNA"/>
</dbReference>
<dbReference type="Gene3D" id="1.10.10.630">
    <property type="entry name" value="DnaD domain-like"/>
    <property type="match status" value="2"/>
</dbReference>
<dbReference type="SUPFAM" id="SSF158499">
    <property type="entry name" value="DnaD domain-like"/>
    <property type="match status" value="2"/>
</dbReference>